<dbReference type="HAMAP" id="MF_01331_B">
    <property type="entry name" value="Ribosomal_uL22_B"/>
    <property type="match status" value="1"/>
</dbReference>
<comment type="function">
    <text evidence="7 9">The globular domain of the protein is located near the polypeptide exit tunnel on the outside of the subunit, while an extended beta-hairpin is found that lines the wall of the exit tunnel in the center of the 70S ribosome.</text>
</comment>
<evidence type="ECO:0000256" key="8">
    <source>
        <dbReference type="RuleBase" id="RU004005"/>
    </source>
</evidence>
<keyword evidence="10" id="KW-0934">Plastid</keyword>
<dbReference type="Gene3D" id="3.90.470.10">
    <property type="entry name" value="Ribosomal protein L22/L17"/>
    <property type="match status" value="1"/>
</dbReference>
<reference evidence="10" key="1">
    <citation type="journal article" date="2018" name="Sci. Rep.">
        <title>Dynamic evolution of inverted repeats in Euglenophyta plastid genomes.</title>
        <authorList>
            <person name="Karnkowska A."/>
            <person name="Bennett M.S."/>
            <person name="Triemer R.E."/>
        </authorList>
    </citation>
    <scope>NUCLEOTIDE SEQUENCE</scope>
</reference>
<dbReference type="PROSITE" id="PS00464">
    <property type="entry name" value="RIBOSOMAL_L22"/>
    <property type="match status" value="1"/>
</dbReference>
<comment type="subunit">
    <text evidence="7">Part of the 50S ribosomal subunit.</text>
</comment>
<dbReference type="EMBL" id="MH898674">
    <property type="protein sequence ID" value="AYQ93755.1"/>
    <property type="molecule type" value="Genomic_DNA"/>
</dbReference>
<dbReference type="SUPFAM" id="SSF54843">
    <property type="entry name" value="Ribosomal protein L22"/>
    <property type="match status" value="1"/>
</dbReference>
<evidence type="ECO:0000256" key="4">
    <source>
        <dbReference type="ARBA" id="ARBA00022980"/>
    </source>
</evidence>
<gene>
    <name evidence="7" type="primary">rpl22</name>
</gene>
<comment type="similarity">
    <text evidence="1 7 8">Belongs to the universal ribosomal protein uL22 family.</text>
</comment>
<geneLocation type="chloroplast" evidence="10"/>
<dbReference type="CDD" id="cd00336">
    <property type="entry name" value="Ribosomal_L22"/>
    <property type="match status" value="1"/>
</dbReference>
<dbReference type="GO" id="GO:0003735">
    <property type="term" value="F:structural constituent of ribosome"/>
    <property type="evidence" value="ECO:0007669"/>
    <property type="project" value="InterPro"/>
</dbReference>
<evidence type="ECO:0000256" key="3">
    <source>
        <dbReference type="ARBA" id="ARBA00022884"/>
    </source>
</evidence>
<dbReference type="GO" id="GO:0019843">
    <property type="term" value="F:rRNA binding"/>
    <property type="evidence" value="ECO:0007669"/>
    <property type="project" value="UniProtKB-UniRule"/>
</dbReference>
<protein>
    <recommendedName>
        <fullName evidence="6 7">Large ribosomal subunit protein uL22c</fullName>
    </recommendedName>
</protein>
<evidence type="ECO:0000256" key="1">
    <source>
        <dbReference type="ARBA" id="ARBA00009451"/>
    </source>
</evidence>
<keyword evidence="2 7" id="KW-0699">rRNA-binding</keyword>
<organism evidence="10">
    <name type="scientific">Lepocinclis ovum</name>
    <dbReference type="NCBI Taxonomy" id="86638"/>
    <lineage>
        <taxon>Eukaryota</taxon>
        <taxon>Discoba</taxon>
        <taxon>Euglenozoa</taxon>
        <taxon>Euglenida</taxon>
        <taxon>Spirocuta</taxon>
        <taxon>Euglenophyceae</taxon>
        <taxon>Euglenales</taxon>
        <taxon>Phacaceae</taxon>
        <taxon>Lepocinclis</taxon>
    </lineage>
</organism>
<dbReference type="GO" id="GO:0022625">
    <property type="term" value="C:cytosolic large ribosomal subunit"/>
    <property type="evidence" value="ECO:0007669"/>
    <property type="project" value="TreeGrafter"/>
</dbReference>
<keyword evidence="3 7" id="KW-0694">RNA-binding</keyword>
<keyword evidence="10" id="KW-0150">Chloroplast</keyword>
<accession>A0A3G3LM09</accession>
<evidence type="ECO:0000313" key="10">
    <source>
        <dbReference type="EMBL" id="AYQ93755.1"/>
    </source>
</evidence>
<name>A0A3G3LM09_9EUGL</name>
<dbReference type="InterPro" id="IPR018260">
    <property type="entry name" value="Ribosomal_uL22_CS"/>
</dbReference>
<dbReference type="AlphaFoldDB" id="A0A3G3LM09"/>
<evidence type="ECO:0000256" key="5">
    <source>
        <dbReference type="ARBA" id="ARBA00023274"/>
    </source>
</evidence>
<evidence type="ECO:0000256" key="9">
    <source>
        <dbReference type="RuleBase" id="RU004009"/>
    </source>
</evidence>
<dbReference type="GO" id="GO:0009507">
    <property type="term" value="C:chloroplast"/>
    <property type="evidence" value="ECO:0007669"/>
    <property type="project" value="UniProtKB-SubCell"/>
</dbReference>
<sequence length="117" mass="13581">MEVNNVSEVVCRVRYVKISPIKVRRIVNQIRRRSYEEAIIILNFMPHKACGIILKALRSAASNYTQIFNSKSSKLIIKEIRVDNAPFLKRLCPHAQGRAFPIKKHFSHIYVKLGFED</sequence>
<keyword evidence="5 7" id="KW-0687">Ribonucleoprotein</keyword>
<evidence type="ECO:0000256" key="2">
    <source>
        <dbReference type="ARBA" id="ARBA00022730"/>
    </source>
</evidence>
<proteinExistence type="inferred from homology"/>
<dbReference type="GO" id="GO:0006412">
    <property type="term" value="P:translation"/>
    <property type="evidence" value="ECO:0007669"/>
    <property type="project" value="UniProtKB-UniRule"/>
</dbReference>
<dbReference type="PANTHER" id="PTHR13501">
    <property type="entry name" value="CHLOROPLAST 50S RIBOSOMAL PROTEIN L22-RELATED"/>
    <property type="match status" value="1"/>
</dbReference>
<dbReference type="InterPro" id="IPR047867">
    <property type="entry name" value="Ribosomal_uL22_bac/org-type"/>
</dbReference>
<dbReference type="InterPro" id="IPR005727">
    <property type="entry name" value="Ribosomal_uL22_bac/chlpt-type"/>
</dbReference>
<dbReference type="PANTHER" id="PTHR13501:SF8">
    <property type="entry name" value="LARGE RIBOSOMAL SUBUNIT PROTEIN UL22M"/>
    <property type="match status" value="1"/>
</dbReference>
<dbReference type="NCBIfam" id="TIGR01044">
    <property type="entry name" value="rplV_bact"/>
    <property type="match status" value="1"/>
</dbReference>
<dbReference type="InterPro" id="IPR036394">
    <property type="entry name" value="Ribosomal_uL22_sf"/>
</dbReference>
<dbReference type="InterPro" id="IPR001063">
    <property type="entry name" value="Ribosomal_uL22"/>
</dbReference>
<dbReference type="Pfam" id="PF00237">
    <property type="entry name" value="Ribosomal_L22"/>
    <property type="match status" value="1"/>
</dbReference>
<evidence type="ECO:0000256" key="6">
    <source>
        <dbReference type="ARBA" id="ARBA00035285"/>
    </source>
</evidence>
<comment type="subcellular location">
    <subcellularLocation>
        <location evidence="7 9">Plastid</location>
        <location evidence="7 9">Chloroplast</location>
    </subcellularLocation>
</comment>
<comment type="function">
    <text evidence="7 9">This protein binds specifically to 23S rRNA.</text>
</comment>
<keyword evidence="4 7" id="KW-0689">Ribosomal protein</keyword>
<evidence type="ECO:0000256" key="7">
    <source>
        <dbReference type="HAMAP-Rule" id="MF_01331"/>
    </source>
</evidence>